<dbReference type="EMBL" id="QWKZ01000080">
    <property type="protein sequence ID" value="RIH83457.1"/>
    <property type="molecule type" value="Genomic_DNA"/>
</dbReference>
<dbReference type="InterPro" id="IPR011053">
    <property type="entry name" value="Single_hybrid_motif"/>
</dbReference>
<reference evidence="2 3" key="1">
    <citation type="submission" date="2018-08" db="EMBL/GenBank/DDBJ databases">
        <title>Meiothermus luteus KCTC 52599 genome sequencing project.</title>
        <authorList>
            <person name="Da Costa M.S."/>
            <person name="Albuquerque L."/>
            <person name="Raposo P."/>
            <person name="Froufe H.J.C."/>
            <person name="Barroso C.S."/>
            <person name="Egas C."/>
        </authorList>
    </citation>
    <scope>NUCLEOTIDE SEQUENCE [LARGE SCALE GENOMIC DNA]</scope>
    <source>
        <strain evidence="2 3">KCTC 52599</strain>
    </source>
</reference>
<dbReference type="Gene3D" id="2.40.30.170">
    <property type="match status" value="1"/>
</dbReference>
<dbReference type="PANTHER" id="PTHR30469:SF15">
    <property type="entry name" value="HLYD FAMILY OF SECRETION PROTEINS"/>
    <property type="match status" value="1"/>
</dbReference>
<dbReference type="Gene3D" id="2.40.420.20">
    <property type="match status" value="1"/>
</dbReference>
<protein>
    <submittedName>
        <fullName evidence="2">Putative efflux system component YknX</fullName>
    </submittedName>
</protein>
<sequence length="395" mass="43182">MKRWFWWLLLLSLGLTAFGLLRPRAEQGLPVNVVRVERGAFVREVRANGVVEARVYPLTFTRPGRVAEVRVREGERVEAGQVLAVLETADEAARLEAAKKTLEALRLRQRAQEAEFQSSRVRLENQLEEAQRSLRALQELLEVGGAARAEVEQAQRRATELRAQLESLSEAHRSAQLELLAQMEARQGEVAALERALAQSALRAPVAGTVASVGYLVGVEAAGGGPIRLVEAGSLRVQARLAEADIPGVRPGQPVRLELDALPGEPLLGRVERMGVQAEVAGSGGSAVLPVFIRFLEPKAEALARPGLSVTARITTLRLQEALLVPLETLVEEGDQHYVWKIDEQTRRVKKVPVALRARNLTRAVVEGIEEGSLLVSLPPETLKEGLKVRYRTGG</sequence>
<dbReference type="Proteomes" id="UP000265800">
    <property type="component" value="Unassembled WGS sequence"/>
</dbReference>
<feature type="coiled-coil region" evidence="1">
    <location>
        <begin position="85"/>
        <end position="178"/>
    </location>
</feature>
<gene>
    <name evidence="2" type="primary">yknX</name>
    <name evidence="2" type="ORF">Mlute_02192</name>
</gene>
<keyword evidence="3" id="KW-1185">Reference proteome</keyword>
<keyword evidence="1" id="KW-0175">Coiled coil</keyword>
<dbReference type="GO" id="GO:0015562">
    <property type="term" value="F:efflux transmembrane transporter activity"/>
    <property type="evidence" value="ECO:0007669"/>
    <property type="project" value="TreeGrafter"/>
</dbReference>
<dbReference type="PANTHER" id="PTHR30469">
    <property type="entry name" value="MULTIDRUG RESISTANCE PROTEIN MDTA"/>
    <property type="match status" value="1"/>
</dbReference>
<proteinExistence type="predicted"/>
<comment type="caution">
    <text evidence="2">The sequence shown here is derived from an EMBL/GenBank/DDBJ whole genome shotgun (WGS) entry which is preliminary data.</text>
</comment>
<dbReference type="SUPFAM" id="SSF56954">
    <property type="entry name" value="Outer membrane efflux proteins (OEP)"/>
    <property type="match status" value="1"/>
</dbReference>
<accession>A0A399EFM7</accession>
<dbReference type="AlphaFoldDB" id="A0A399EFM7"/>
<name>A0A399EFM7_9DEIN</name>
<evidence type="ECO:0000313" key="3">
    <source>
        <dbReference type="Proteomes" id="UP000265800"/>
    </source>
</evidence>
<organism evidence="2 3">
    <name type="scientific">Meiothermus luteus</name>
    <dbReference type="NCBI Taxonomy" id="2026184"/>
    <lineage>
        <taxon>Bacteria</taxon>
        <taxon>Thermotogati</taxon>
        <taxon>Deinococcota</taxon>
        <taxon>Deinococci</taxon>
        <taxon>Thermales</taxon>
        <taxon>Thermaceae</taxon>
        <taxon>Meiothermus</taxon>
    </lineage>
</organism>
<dbReference type="OrthoDB" id="25049at2"/>
<dbReference type="GO" id="GO:1990281">
    <property type="term" value="C:efflux pump complex"/>
    <property type="evidence" value="ECO:0007669"/>
    <property type="project" value="TreeGrafter"/>
</dbReference>
<evidence type="ECO:0000256" key="1">
    <source>
        <dbReference type="SAM" id="Coils"/>
    </source>
</evidence>
<dbReference type="Gene3D" id="2.40.50.100">
    <property type="match status" value="1"/>
</dbReference>
<dbReference type="RefSeq" id="WP_119360736.1">
    <property type="nucleotide sequence ID" value="NZ_QWKZ01000080.1"/>
</dbReference>
<evidence type="ECO:0000313" key="2">
    <source>
        <dbReference type="EMBL" id="RIH83457.1"/>
    </source>
</evidence>
<dbReference type="SUPFAM" id="SSF51230">
    <property type="entry name" value="Single hybrid motif"/>
    <property type="match status" value="1"/>
</dbReference>